<proteinExistence type="predicted"/>
<protein>
    <submittedName>
        <fullName evidence="2">Uncharacterized protein</fullName>
    </submittedName>
</protein>
<keyword evidence="3" id="KW-1185">Reference proteome</keyword>
<dbReference type="STRING" id="1076256.A0A2H3BDN0"/>
<evidence type="ECO:0000313" key="2">
    <source>
        <dbReference type="EMBL" id="PBK62707.1"/>
    </source>
</evidence>
<dbReference type="Proteomes" id="UP000218334">
    <property type="component" value="Unassembled WGS sequence"/>
</dbReference>
<dbReference type="AlphaFoldDB" id="A0A2H3BDN0"/>
<name>A0A2H3BDN0_9AGAR</name>
<sequence length="155" mass="16447">MPHSILFAESCLNQTHKESHNRYAILINDIDTVSIALSNEDGDTTESSTDAPPASSKEQQCQELHGSTHDASSTTQENDKKDNKGALIDKTSKASKGSLEANHLTSSALRMKVPGDKPPTIVVPIITAAHRLDGAGEPGPNSPSEVSSQHEQVAP</sequence>
<accession>A0A2H3BDN0</accession>
<feature type="compositionally biased region" description="Polar residues" evidence="1">
    <location>
        <begin position="45"/>
        <end position="62"/>
    </location>
</feature>
<feature type="compositionally biased region" description="Polar residues" evidence="1">
    <location>
        <begin position="142"/>
        <end position="155"/>
    </location>
</feature>
<feature type="region of interest" description="Disordered" evidence="1">
    <location>
        <begin position="127"/>
        <end position="155"/>
    </location>
</feature>
<reference evidence="3" key="1">
    <citation type="journal article" date="2017" name="Nat. Ecol. Evol.">
        <title>Genome expansion and lineage-specific genetic innovations in the forest pathogenic fungi Armillaria.</title>
        <authorList>
            <person name="Sipos G."/>
            <person name="Prasanna A.N."/>
            <person name="Walter M.C."/>
            <person name="O'Connor E."/>
            <person name="Balint B."/>
            <person name="Krizsan K."/>
            <person name="Kiss B."/>
            <person name="Hess J."/>
            <person name="Varga T."/>
            <person name="Slot J."/>
            <person name="Riley R."/>
            <person name="Boka B."/>
            <person name="Rigling D."/>
            <person name="Barry K."/>
            <person name="Lee J."/>
            <person name="Mihaltcheva S."/>
            <person name="LaButti K."/>
            <person name="Lipzen A."/>
            <person name="Waldron R."/>
            <person name="Moloney N.M."/>
            <person name="Sperisen C."/>
            <person name="Kredics L."/>
            <person name="Vagvoelgyi C."/>
            <person name="Patrignani A."/>
            <person name="Fitzpatrick D."/>
            <person name="Nagy I."/>
            <person name="Doyle S."/>
            <person name="Anderson J.B."/>
            <person name="Grigoriev I.V."/>
            <person name="Gueldener U."/>
            <person name="Muensterkoetter M."/>
            <person name="Nagy L.G."/>
        </authorList>
    </citation>
    <scope>NUCLEOTIDE SEQUENCE [LARGE SCALE GENOMIC DNA]</scope>
    <source>
        <strain evidence="3">28-4</strain>
    </source>
</reference>
<evidence type="ECO:0000256" key="1">
    <source>
        <dbReference type="SAM" id="MobiDB-lite"/>
    </source>
</evidence>
<feature type="region of interest" description="Disordered" evidence="1">
    <location>
        <begin position="40"/>
        <end position="100"/>
    </location>
</feature>
<organism evidence="2 3">
    <name type="scientific">Armillaria solidipes</name>
    <dbReference type="NCBI Taxonomy" id="1076256"/>
    <lineage>
        <taxon>Eukaryota</taxon>
        <taxon>Fungi</taxon>
        <taxon>Dikarya</taxon>
        <taxon>Basidiomycota</taxon>
        <taxon>Agaricomycotina</taxon>
        <taxon>Agaricomycetes</taxon>
        <taxon>Agaricomycetidae</taxon>
        <taxon>Agaricales</taxon>
        <taxon>Marasmiineae</taxon>
        <taxon>Physalacriaceae</taxon>
        <taxon>Armillaria</taxon>
    </lineage>
</organism>
<dbReference type="EMBL" id="KZ293464">
    <property type="protein sequence ID" value="PBK62707.1"/>
    <property type="molecule type" value="Genomic_DNA"/>
</dbReference>
<evidence type="ECO:0000313" key="3">
    <source>
        <dbReference type="Proteomes" id="UP000218334"/>
    </source>
</evidence>
<gene>
    <name evidence="2" type="ORF">ARMSODRAFT_1024685</name>
</gene>